<feature type="transmembrane region" description="Helical" evidence="18">
    <location>
        <begin position="779"/>
        <end position="799"/>
    </location>
</feature>
<proteinExistence type="evidence at transcript level"/>
<dbReference type="Pfam" id="PF03160">
    <property type="entry name" value="Calx-beta"/>
    <property type="match status" value="1"/>
</dbReference>
<keyword evidence="16" id="KW-0739">Sodium transport</keyword>
<dbReference type="EMBL" id="AK363855">
    <property type="protein sequence ID" value="BAJ95058.1"/>
    <property type="molecule type" value="mRNA"/>
</dbReference>
<keyword evidence="10" id="KW-0112">Calmodulin-binding</keyword>
<evidence type="ECO:0000256" key="15">
    <source>
        <dbReference type="ARBA" id="ARBA00023180"/>
    </source>
</evidence>
<reference evidence="20" key="1">
    <citation type="journal article" date="2011" name="Plant Physiol.">
        <title>Comprehensive sequence analysis of 24,783 barley full-length cDNAs derived from 12 clone libraries.</title>
        <authorList>
            <person name="Matsumoto T."/>
            <person name="Tanaka T."/>
            <person name="Sakai H."/>
            <person name="Amano N."/>
            <person name="Kanamori H."/>
            <person name="Kurita K."/>
            <person name="Kikuta A."/>
            <person name="Kamiya K."/>
            <person name="Yamamoto M."/>
            <person name="Ikawa H."/>
            <person name="Fujii N."/>
            <person name="Hori K."/>
            <person name="Itoh T."/>
            <person name="Sato K."/>
        </authorList>
    </citation>
    <scope>NUCLEOTIDE SEQUENCE</scope>
    <source>
        <tissue evidence="20">Shoot and root</tissue>
    </source>
</reference>
<keyword evidence="7" id="KW-0732">Signal</keyword>
<feature type="transmembrane region" description="Helical" evidence="18">
    <location>
        <begin position="928"/>
        <end position="946"/>
    </location>
</feature>
<name>F2DIY7_HORVV</name>
<dbReference type="GO" id="GO:0005432">
    <property type="term" value="F:calcium:sodium antiporter activity"/>
    <property type="evidence" value="ECO:0007669"/>
    <property type="project" value="InterPro"/>
</dbReference>
<evidence type="ECO:0000256" key="13">
    <source>
        <dbReference type="ARBA" id="ARBA00023065"/>
    </source>
</evidence>
<dbReference type="PANTHER" id="PTHR11878:SF65">
    <property type="entry name" value="NA_CA-EXCHANGE PROTEIN, ISOFORM G"/>
    <property type="match status" value="1"/>
</dbReference>
<protein>
    <submittedName>
        <fullName evidence="20">Predicted protein</fullName>
    </submittedName>
</protein>
<dbReference type="InterPro" id="IPR032452">
    <property type="entry name" value="Na_Ca_Ex_C-exten"/>
</dbReference>
<feature type="transmembrane region" description="Helical" evidence="18">
    <location>
        <begin position="888"/>
        <end position="908"/>
    </location>
</feature>
<feature type="transmembrane region" description="Helical" evidence="18">
    <location>
        <begin position="235"/>
        <end position="252"/>
    </location>
</feature>
<keyword evidence="13" id="KW-0406">Ion transport</keyword>
<dbReference type="GO" id="GO:0005886">
    <property type="term" value="C:plasma membrane"/>
    <property type="evidence" value="ECO:0007669"/>
    <property type="project" value="UniProtKB-SubCell"/>
</dbReference>
<feature type="transmembrane region" description="Helical" evidence="18">
    <location>
        <begin position="856"/>
        <end position="876"/>
    </location>
</feature>
<dbReference type="PANTHER" id="PTHR11878">
    <property type="entry name" value="SODIUM/CALCIUM EXCHANGER"/>
    <property type="match status" value="1"/>
</dbReference>
<dbReference type="GO" id="GO:0007154">
    <property type="term" value="P:cell communication"/>
    <property type="evidence" value="ECO:0007669"/>
    <property type="project" value="InterPro"/>
</dbReference>
<keyword evidence="6" id="KW-0479">Metal-binding</keyword>
<evidence type="ECO:0000256" key="17">
    <source>
        <dbReference type="ARBA" id="ARBA00033667"/>
    </source>
</evidence>
<evidence type="ECO:0000256" key="11">
    <source>
        <dbReference type="ARBA" id="ARBA00022989"/>
    </source>
</evidence>
<keyword evidence="11 18" id="KW-1133">Transmembrane helix</keyword>
<evidence type="ECO:0000256" key="4">
    <source>
        <dbReference type="ARBA" id="ARBA00022475"/>
    </source>
</evidence>
<evidence type="ECO:0000256" key="3">
    <source>
        <dbReference type="ARBA" id="ARBA00022448"/>
    </source>
</evidence>
<dbReference type="Pfam" id="PF16494">
    <property type="entry name" value="Na_Ca_ex_C"/>
    <property type="match status" value="1"/>
</dbReference>
<dbReference type="SUPFAM" id="SSF141072">
    <property type="entry name" value="CalX-like"/>
    <property type="match status" value="2"/>
</dbReference>
<dbReference type="InterPro" id="IPR004837">
    <property type="entry name" value="NaCa_Exmemb"/>
</dbReference>
<evidence type="ECO:0000256" key="2">
    <source>
        <dbReference type="ARBA" id="ARBA00007489"/>
    </source>
</evidence>
<evidence type="ECO:0000256" key="8">
    <source>
        <dbReference type="ARBA" id="ARBA00022737"/>
    </source>
</evidence>
<feature type="transmembrane region" description="Helical" evidence="18">
    <location>
        <begin position="757"/>
        <end position="773"/>
    </location>
</feature>
<evidence type="ECO:0000256" key="9">
    <source>
        <dbReference type="ARBA" id="ARBA00022837"/>
    </source>
</evidence>
<comment type="catalytic activity">
    <reaction evidence="17">
        <text>Ca(2+)(in) + 3 Na(+)(out) = Ca(2+)(out) + 3 Na(+)(in)</text>
        <dbReference type="Rhea" id="RHEA:69955"/>
        <dbReference type="ChEBI" id="CHEBI:29101"/>
        <dbReference type="ChEBI" id="CHEBI:29108"/>
    </reaction>
</comment>
<dbReference type="AlphaFoldDB" id="F2DIY7"/>
<feature type="transmembrane region" description="Helical" evidence="18">
    <location>
        <begin position="171"/>
        <end position="191"/>
    </location>
</feature>
<evidence type="ECO:0000313" key="20">
    <source>
        <dbReference type="EMBL" id="BAJ95058.1"/>
    </source>
</evidence>
<keyword evidence="8" id="KW-0677">Repeat</keyword>
<evidence type="ECO:0000256" key="18">
    <source>
        <dbReference type="SAM" id="Phobius"/>
    </source>
</evidence>
<evidence type="ECO:0000256" key="7">
    <source>
        <dbReference type="ARBA" id="ARBA00022729"/>
    </source>
</evidence>
<evidence type="ECO:0000256" key="5">
    <source>
        <dbReference type="ARBA" id="ARBA00022692"/>
    </source>
</evidence>
<keyword evidence="4" id="KW-1003">Cell membrane</keyword>
<sequence length="954" mass="106663">MSPCRYLVFLMTLFLSISLVPILVHGGVTDLNQSEILNYNSSNTCSKIRTNCSTQDGLLIPLWRPQEGISTGDRIARAIVYLLALIYLFIGVAIISDRFMASIEVITSQKREIRKKNPDGTISITTVAIWNETVSNLTLMALGSSAPEILLSIIEVVGKNFKSGDLGPGTIVGSAAFNLFVIIAICIVAIPSGEVRRIRHQRVFFVTTAWSIFAYIWLWAIVAKISPGYIEVWEGTLTFLFFPLTVFSAYIVDTKVGQFIRIRITSQKQVLQVDNQVTSPMPITVDDSEQKSMIDGSNRQSAAPSTNDLYRKKTSSIITGSIMEQLAGSTAGGLDENTLSDQIETQQRQEFIEIWRELRKQYPNHDMQTLNEMAAVEMMNRVPKSRAYYRIQATKRLGGGGGNIKKKLLEKLHEPDKLDPNDKQQLTVDTTSHISKIRFEPSHYTVLENAGYVTLHVVRVDGNLRNTVYVDYMTEDGTATHGGDYEPAEGTLIFYPMETNKQIQVKIIDDEIFEEDEHFSVKLSNLKIKDNQGRLTPGAFDKTVQLDEPSTAVVMIIDDDHSGLFVFDNDEKTVVESDRCAEVKVLRTSGARGRVRVPYTTEDETALNERDYVAKTDEIIFENEENEKTISIEIIDRDQYQRNESFLIRLGEPTLIKDEEHNDDSPMTDHDKLIAELGKPKLGERSVIRVRIHESKEFKNAVDKALYKANTAILVGTSTWLEQFKQAFSVKEEDDDDVVESGEGNDHEDQPATCKDYILHFISFFWKFLFAFVPPTSLAGGWLCFIVSILIIGMLTAVIGDLATHFGCTVGLTDTMTAIAFVALGTSLPDTFASKVAAEHDKYADSSVGNVNGSNAVNVFLGIGLPWAMSAWYHYFKDTKFEVEKGSLSFSVTLFCSFAAVAVIILLVKRLKVFGGGELGGPLKYRLISSFIFLLLWIVYLVLSGLENYCHINV</sequence>
<dbReference type="Pfam" id="PF01699">
    <property type="entry name" value="Na_Ca_ex"/>
    <property type="match status" value="2"/>
</dbReference>
<dbReference type="InterPro" id="IPR003644">
    <property type="entry name" value="Calx_beta"/>
</dbReference>
<feature type="domain" description="Calx-beta" evidence="19">
    <location>
        <begin position="424"/>
        <end position="524"/>
    </location>
</feature>
<dbReference type="InterPro" id="IPR044880">
    <property type="entry name" value="NCX_ion-bd_dom_sf"/>
</dbReference>
<evidence type="ECO:0000256" key="16">
    <source>
        <dbReference type="ARBA" id="ARBA00023201"/>
    </source>
</evidence>
<keyword evidence="5 18" id="KW-0812">Transmembrane</keyword>
<feature type="transmembrane region" description="Helical" evidence="18">
    <location>
        <begin position="6"/>
        <end position="24"/>
    </location>
</feature>
<evidence type="ECO:0000256" key="6">
    <source>
        <dbReference type="ARBA" id="ARBA00022723"/>
    </source>
</evidence>
<keyword evidence="3" id="KW-0813">Transport</keyword>
<comment type="similarity">
    <text evidence="2">Belongs to the Ca(2+):cation antiporter (CaCA) (TC 2.A.19) family. SLC8 subfamily.</text>
</comment>
<feature type="domain" description="Calx-beta" evidence="19">
    <location>
        <begin position="552"/>
        <end position="651"/>
    </location>
</feature>
<feature type="transmembrane region" description="Helical" evidence="18">
    <location>
        <begin position="806"/>
        <end position="825"/>
    </location>
</feature>
<evidence type="ECO:0000256" key="12">
    <source>
        <dbReference type="ARBA" id="ARBA00023053"/>
    </source>
</evidence>
<keyword evidence="14 18" id="KW-0472">Membrane</keyword>
<dbReference type="InterPro" id="IPR004836">
    <property type="entry name" value="Na_Ca_Ex"/>
</dbReference>
<evidence type="ECO:0000256" key="1">
    <source>
        <dbReference type="ARBA" id="ARBA00004651"/>
    </source>
</evidence>
<evidence type="ECO:0000259" key="19">
    <source>
        <dbReference type="SMART" id="SM00237"/>
    </source>
</evidence>
<dbReference type="InterPro" id="IPR051171">
    <property type="entry name" value="CaCA"/>
</dbReference>
<dbReference type="Gene3D" id="1.20.1420.30">
    <property type="entry name" value="NCX, central ion-binding region"/>
    <property type="match status" value="2"/>
</dbReference>
<dbReference type="InterPro" id="IPR038081">
    <property type="entry name" value="CalX-like_sf"/>
</dbReference>
<accession>F2DIY7</accession>
<evidence type="ECO:0000256" key="14">
    <source>
        <dbReference type="ARBA" id="ARBA00023136"/>
    </source>
</evidence>
<dbReference type="GO" id="GO:0046872">
    <property type="term" value="F:metal ion binding"/>
    <property type="evidence" value="ECO:0007669"/>
    <property type="project" value="UniProtKB-KW"/>
</dbReference>
<dbReference type="SMART" id="SM00237">
    <property type="entry name" value="Calx_beta"/>
    <property type="match status" value="2"/>
</dbReference>
<keyword evidence="12" id="KW-0915">Sodium</keyword>
<dbReference type="NCBIfam" id="TIGR00845">
    <property type="entry name" value="caca"/>
    <property type="match status" value="1"/>
</dbReference>
<dbReference type="PRINTS" id="PR01259">
    <property type="entry name" value="NACAEXCHNGR"/>
</dbReference>
<feature type="transmembrane region" description="Helical" evidence="18">
    <location>
        <begin position="78"/>
        <end position="96"/>
    </location>
</feature>
<evidence type="ECO:0000256" key="10">
    <source>
        <dbReference type="ARBA" id="ARBA00022860"/>
    </source>
</evidence>
<comment type="subcellular location">
    <subcellularLocation>
        <location evidence="1">Cell membrane</location>
        <topology evidence="1">Multi-pass membrane protein</topology>
    </subcellularLocation>
</comment>
<dbReference type="Gene3D" id="2.60.40.2030">
    <property type="match status" value="2"/>
</dbReference>
<keyword evidence="9" id="KW-0106">Calcium</keyword>
<dbReference type="GO" id="GO:0005516">
    <property type="term" value="F:calmodulin binding"/>
    <property type="evidence" value="ECO:0007669"/>
    <property type="project" value="UniProtKB-KW"/>
</dbReference>
<keyword evidence="15" id="KW-0325">Glycoprotein</keyword>
<organism evidence="20">
    <name type="scientific">Hordeum vulgare subsp. vulgare</name>
    <name type="common">Domesticated barley</name>
    <dbReference type="NCBI Taxonomy" id="112509"/>
    <lineage>
        <taxon>Eukaryota</taxon>
        <taxon>Viridiplantae</taxon>
        <taxon>Streptophyta</taxon>
        <taxon>Embryophyta</taxon>
        <taxon>Tracheophyta</taxon>
        <taxon>Spermatophyta</taxon>
        <taxon>Magnoliopsida</taxon>
        <taxon>Liliopsida</taxon>
        <taxon>Poales</taxon>
        <taxon>Poaceae</taxon>
        <taxon>BOP clade</taxon>
        <taxon>Pooideae</taxon>
        <taxon>Triticodae</taxon>
        <taxon>Triticeae</taxon>
        <taxon>Hordeinae</taxon>
        <taxon>Hordeum</taxon>
    </lineage>
</organism>
<feature type="transmembrane region" description="Helical" evidence="18">
    <location>
        <begin position="203"/>
        <end position="223"/>
    </location>
</feature>